<reference evidence="1" key="1">
    <citation type="submission" date="2020-03" db="EMBL/GenBank/DDBJ databases">
        <title>The deep terrestrial virosphere.</title>
        <authorList>
            <person name="Holmfeldt K."/>
            <person name="Nilsson E."/>
            <person name="Simone D."/>
            <person name="Lopez-Fernandez M."/>
            <person name="Wu X."/>
            <person name="de Brujin I."/>
            <person name="Lundin D."/>
            <person name="Andersson A."/>
            <person name="Bertilsson S."/>
            <person name="Dopson M."/>
        </authorList>
    </citation>
    <scope>NUCLEOTIDE SEQUENCE</scope>
    <source>
        <strain evidence="1">MM415A03701</strain>
    </source>
</reference>
<organism evidence="1">
    <name type="scientific">viral metagenome</name>
    <dbReference type="NCBI Taxonomy" id="1070528"/>
    <lineage>
        <taxon>unclassified sequences</taxon>
        <taxon>metagenomes</taxon>
        <taxon>organismal metagenomes</taxon>
    </lineage>
</organism>
<accession>A0A6M3JN31</accession>
<dbReference type="Gene3D" id="6.20.20.10">
    <property type="match status" value="1"/>
</dbReference>
<dbReference type="EMBL" id="MT141797">
    <property type="protein sequence ID" value="QJA70495.1"/>
    <property type="molecule type" value="Genomic_DNA"/>
</dbReference>
<sequence length="62" mass="6946">MAYQKCPVCNGNGIVSGGFYSHPGDYPYWTTDHTTEQCRTCQGKGVIVDEIKTWQDSTVKKD</sequence>
<proteinExistence type="predicted"/>
<dbReference type="InterPro" id="IPR036410">
    <property type="entry name" value="HSP_DnaJ_Cys-rich_dom_sf"/>
</dbReference>
<name>A0A6M3JN31_9ZZZZ</name>
<gene>
    <name evidence="1" type="ORF">MM415A03701_0012</name>
</gene>
<dbReference type="SUPFAM" id="SSF57938">
    <property type="entry name" value="DnaJ/Hsp40 cysteine-rich domain"/>
    <property type="match status" value="1"/>
</dbReference>
<evidence type="ECO:0000313" key="1">
    <source>
        <dbReference type="EMBL" id="QJA70495.1"/>
    </source>
</evidence>
<protein>
    <submittedName>
        <fullName evidence="1">Putative chaperone</fullName>
    </submittedName>
</protein>
<dbReference type="AlphaFoldDB" id="A0A6M3JN31"/>